<dbReference type="InterPro" id="IPR013584">
    <property type="entry name" value="RAP"/>
</dbReference>
<evidence type="ECO:0000313" key="4">
    <source>
        <dbReference type="EMBL" id="KAG5852654.1"/>
    </source>
</evidence>
<dbReference type="AlphaFoldDB" id="A0A9D3MPL9"/>
<evidence type="ECO:0000259" key="3">
    <source>
        <dbReference type="PROSITE" id="PS51286"/>
    </source>
</evidence>
<keyword evidence="2" id="KW-0496">Mitochondrion</keyword>
<dbReference type="GO" id="GO:0005759">
    <property type="term" value="C:mitochondrial matrix"/>
    <property type="evidence" value="ECO:0007669"/>
    <property type="project" value="TreeGrafter"/>
</dbReference>
<reference evidence="4" key="1">
    <citation type="submission" date="2021-01" db="EMBL/GenBank/DDBJ databases">
        <title>A chromosome-scale assembly of European eel, Anguilla anguilla.</title>
        <authorList>
            <person name="Henkel C."/>
            <person name="Jong-Raadsen S.A."/>
            <person name="Dufour S."/>
            <person name="Weltzien F.-A."/>
            <person name="Palstra A.P."/>
            <person name="Pelster B."/>
            <person name="Spaink H.P."/>
            <person name="Van Den Thillart G.E."/>
            <person name="Jansen H."/>
            <person name="Zahm M."/>
            <person name="Klopp C."/>
            <person name="Cedric C."/>
            <person name="Louis A."/>
            <person name="Berthelot C."/>
            <person name="Parey E."/>
            <person name="Roest Crollius H."/>
            <person name="Montfort J."/>
            <person name="Robinson-Rechavi M."/>
            <person name="Bucao C."/>
            <person name="Bouchez O."/>
            <person name="Gislard M."/>
            <person name="Lluch J."/>
            <person name="Milhes M."/>
            <person name="Lampietro C."/>
            <person name="Lopez Roques C."/>
            <person name="Donnadieu C."/>
            <person name="Braasch I."/>
            <person name="Desvignes T."/>
            <person name="Postlethwait J."/>
            <person name="Bobe J."/>
            <person name="Guiguen Y."/>
            <person name="Dirks R."/>
        </authorList>
    </citation>
    <scope>NUCLEOTIDE SEQUENCE</scope>
    <source>
        <strain evidence="4">Tag_6206</strain>
        <tissue evidence="4">Liver</tissue>
    </source>
</reference>
<evidence type="ECO:0000256" key="1">
    <source>
        <dbReference type="ARBA" id="ARBA00004173"/>
    </source>
</evidence>
<name>A0A9D3MPL9_ANGAN</name>
<evidence type="ECO:0000256" key="2">
    <source>
        <dbReference type="ARBA" id="ARBA00023128"/>
    </source>
</evidence>
<dbReference type="Proteomes" id="UP001044222">
    <property type="component" value="Unassembled WGS sequence"/>
</dbReference>
<dbReference type="InterPro" id="IPR013579">
    <property type="entry name" value="FAST_2"/>
</dbReference>
<dbReference type="PANTHER" id="PTHR21228:SF29">
    <property type="entry name" value="FAST KINASE DOMAIN-CONTAINING PROTEIN 1, MITOCHONDRIAL"/>
    <property type="match status" value="1"/>
</dbReference>
<dbReference type="PANTHER" id="PTHR21228">
    <property type="entry name" value="FAST LEU-RICH DOMAIN-CONTAINING"/>
    <property type="match status" value="1"/>
</dbReference>
<evidence type="ECO:0000313" key="5">
    <source>
        <dbReference type="Proteomes" id="UP001044222"/>
    </source>
</evidence>
<dbReference type="InterPro" id="IPR010622">
    <property type="entry name" value="FAST_Leu-rich"/>
</dbReference>
<sequence>MFRLLAVRSCSKPARQLHSWLANQDQVLELLRVCSVEDQVFDVVSKNKTKLSISHVAYALDLLWKFQKEKPQILRTVEFIRSHPQFITLRVLAENKITLMDDMTVVDVLYNVLRLNVEPHDTLVQQLVAEAWLRLHSLQMPALSKFAICLNDQHLQHSPLMGQITEILSQKVDTIQDVRVLSTLMISVSALVSPQLRDALVKRADTLLDASGSSQFNSPRRVVQFLRNVKHICRPLLEKCNSIFLHNVSHLDAENISIILGLYQSLQFNNSDFRLAAKQRLIKLVDCCTDPVSFTKLFAALGPMAKQEAREGLESAALLLADKLNGQQVLAVAETLEEIQSKNLQLINKIGSIIFKNLDMYTPMEVARITQALICLHYQNPEMFTKLRNIMMCHLQVSVFPYEVTTLIRVLSLLPCSRLDETVISRVDAVLSQCNLSDLNTFTMAIAKWMRNDPSCRHSTPSVYVRLLQTLNCCGLERLRKADHLDLLLEELKYMSGEWFEEMLLEETMAALQRLLWQVSWTNVPELTLFLTKTNYLCMPVLDHIAAVVMENIHKMHYSATYATLLPFTMLNYDPPSGDEFFNTCIQHFSPHLSSFDPHLLVLLAYSLAVANCFPEALIREIFSVDFLTKLDCQLETLPDALNMRIRLRLMELNRAVCLECPEFQVPWFHERYCQQLQRKGEYTRLSTQGVYESGLCVQFKMHCVAGTISISPVQQQIHKMLGELLGGMHYVRMAVLTPYFYTVDFECVLDRHQWPVPYVEPNDLHIMEEWKVQWESDSLVKKCELSLGAQCIAVDFLDSKSFCKNSHHVKGEVMMRKRHLEILGYSVIQVPHFEWNSMELSTKDAWKDYLRKKIFTELS</sequence>
<dbReference type="Pfam" id="PF08373">
    <property type="entry name" value="RAP"/>
    <property type="match status" value="1"/>
</dbReference>
<dbReference type="GO" id="GO:0000963">
    <property type="term" value="P:mitochondrial RNA processing"/>
    <property type="evidence" value="ECO:0007669"/>
    <property type="project" value="TreeGrafter"/>
</dbReference>
<dbReference type="Pfam" id="PF06743">
    <property type="entry name" value="FAST_1"/>
    <property type="match status" value="1"/>
</dbReference>
<comment type="caution">
    <text evidence="4">The sequence shown here is derived from an EMBL/GenBank/DDBJ whole genome shotgun (WGS) entry which is preliminary data.</text>
</comment>
<dbReference type="PROSITE" id="PS51286">
    <property type="entry name" value="RAP"/>
    <property type="match status" value="1"/>
</dbReference>
<dbReference type="InterPro" id="IPR050870">
    <property type="entry name" value="FAST_kinase"/>
</dbReference>
<feature type="domain" description="RAP" evidence="3">
    <location>
        <begin position="793"/>
        <end position="853"/>
    </location>
</feature>
<comment type="subcellular location">
    <subcellularLocation>
        <location evidence="1">Mitochondrion</location>
    </subcellularLocation>
</comment>
<accession>A0A9D3MPL9</accession>
<dbReference type="GO" id="GO:0035770">
    <property type="term" value="C:ribonucleoprotein granule"/>
    <property type="evidence" value="ECO:0007669"/>
    <property type="project" value="TreeGrafter"/>
</dbReference>
<dbReference type="GO" id="GO:0044528">
    <property type="term" value="P:regulation of mitochondrial mRNA stability"/>
    <property type="evidence" value="ECO:0007669"/>
    <property type="project" value="InterPro"/>
</dbReference>
<keyword evidence="5" id="KW-1185">Reference proteome</keyword>
<dbReference type="Pfam" id="PF08368">
    <property type="entry name" value="FAST_2"/>
    <property type="match status" value="2"/>
</dbReference>
<organism evidence="4 5">
    <name type="scientific">Anguilla anguilla</name>
    <name type="common">European freshwater eel</name>
    <name type="synonym">Muraena anguilla</name>
    <dbReference type="NCBI Taxonomy" id="7936"/>
    <lineage>
        <taxon>Eukaryota</taxon>
        <taxon>Metazoa</taxon>
        <taxon>Chordata</taxon>
        <taxon>Craniata</taxon>
        <taxon>Vertebrata</taxon>
        <taxon>Euteleostomi</taxon>
        <taxon>Actinopterygii</taxon>
        <taxon>Neopterygii</taxon>
        <taxon>Teleostei</taxon>
        <taxon>Anguilliformes</taxon>
        <taxon>Anguillidae</taxon>
        <taxon>Anguilla</taxon>
    </lineage>
</organism>
<dbReference type="SMART" id="SM00952">
    <property type="entry name" value="RAP"/>
    <property type="match status" value="1"/>
</dbReference>
<protein>
    <recommendedName>
        <fullName evidence="3">RAP domain-containing protein</fullName>
    </recommendedName>
</protein>
<dbReference type="GO" id="GO:0003723">
    <property type="term" value="F:RNA binding"/>
    <property type="evidence" value="ECO:0007669"/>
    <property type="project" value="TreeGrafter"/>
</dbReference>
<dbReference type="EMBL" id="JAFIRN010000003">
    <property type="protein sequence ID" value="KAG5852654.1"/>
    <property type="molecule type" value="Genomic_DNA"/>
</dbReference>
<gene>
    <name evidence="4" type="ORF">ANANG_G00064840</name>
</gene>
<proteinExistence type="predicted"/>